<dbReference type="Proteomes" id="UP000771736">
    <property type="component" value="Unassembled WGS sequence"/>
</dbReference>
<proteinExistence type="predicted"/>
<dbReference type="GO" id="GO:0016301">
    <property type="term" value="F:kinase activity"/>
    <property type="evidence" value="ECO:0007669"/>
    <property type="project" value="UniProtKB-KW"/>
</dbReference>
<dbReference type="RefSeq" id="WP_273158610.1">
    <property type="nucleotide sequence ID" value="NZ_CALCFI010000021.1"/>
</dbReference>
<name>A0A930HLG5_9BACT</name>
<evidence type="ECO:0000313" key="2">
    <source>
        <dbReference type="Proteomes" id="UP000771736"/>
    </source>
</evidence>
<keyword evidence="1" id="KW-0418">Kinase</keyword>
<sequence length="133" mass="15616">MKYVIKPYEGMSEYKFGSSLEEILSKAENGFEKVDKGLLIKLYSDDLSLVFEYNRLVEISVIEKKEVELYYNDYNLFCYENIIDKLKDSFSCIQKYGFTIFDSIGIALSGFQEDEGERTVTIYSPHYWDEIIN</sequence>
<accession>A0A930HLG5</accession>
<dbReference type="EMBL" id="JABZSJ010000009">
    <property type="protein sequence ID" value="MBF1383827.1"/>
    <property type="molecule type" value="Genomic_DNA"/>
</dbReference>
<gene>
    <name evidence="1" type="ORF">HXN26_03060</name>
</gene>
<comment type="caution">
    <text evidence="1">The sequence shown here is derived from an EMBL/GenBank/DDBJ whole genome shotgun (WGS) entry which is preliminary data.</text>
</comment>
<evidence type="ECO:0000313" key="1">
    <source>
        <dbReference type="EMBL" id="MBF1383827.1"/>
    </source>
</evidence>
<organism evidence="1 2">
    <name type="scientific">Prevotella aurantiaca</name>
    <dbReference type="NCBI Taxonomy" id="596085"/>
    <lineage>
        <taxon>Bacteria</taxon>
        <taxon>Pseudomonadati</taxon>
        <taxon>Bacteroidota</taxon>
        <taxon>Bacteroidia</taxon>
        <taxon>Bacteroidales</taxon>
        <taxon>Prevotellaceae</taxon>
        <taxon>Prevotella</taxon>
    </lineage>
</organism>
<keyword evidence="1" id="KW-0808">Transferase</keyword>
<dbReference type="AlphaFoldDB" id="A0A930HLG5"/>
<reference evidence="1" key="1">
    <citation type="submission" date="2020-04" db="EMBL/GenBank/DDBJ databases">
        <title>Deep metagenomics examines the oral microbiome during advanced dental caries in children, revealing novel taxa and co-occurrences with host molecules.</title>
        <authorList>
            <person name="Baker J.L."/>
            <person name="Morton J.T."/>
            <person name="Dinis M."/>
            <person name="Alvarez R."/>
            <person name="Tran N.C."/>
            <person name="Knight R."/>
            <person name="Edlund A."/>
        </authorList>
    </citation>
    <scope>NUCLEOTIDE SEQUENCE</scope>
    <source>
        <strain evidence="1">JCVI_44_bin.5</strain>
    </source>
</reference>
<protein>
    <submittedName>
        <fullName evidence="1">Thymidylate kinase</fullName>
    </submittedName>
</protein>